<dbReference type="InterPro" id="IPR029787">
    <property type="entry name" value="Nucleotide_cyclase"/>
</dbReference>
<dbReference type="KEGG" id="kol:Kole_2016"/>
<dbReference type="SUPFAM" id="SSF48452">
    <property type="entry name" value="TPR-like"/>
    <property type="match status" value="1"/>
</dbReference>
<dbReference type="CDD" id="cd01949">
    <property type="entry name" value="GGDEF"/>
    <property type="match status" value="1"/>
</dbReference>
<dbReference type="EMBL" id="CP001634">
    <property type="protein sequence ID" value="ACR80694.1"/>
    <property type="molecule type" value="Genomic_DNA"/>
</dbReference>
<dbReference type="GO" id="GO:0005886">
    <property type="term" value="C:plasma membrane"/>
    <property type="evidence" value="ECO:0007669"/>
    <property type="project" value="TreeGrafter"/>
</dbReference>
<dbReference type="FunFam" id="3.30.70.270:FF:000001">
    <property type="entry name" value="Diguanylate cyclase domain protein"/>
    <property type="match status" value="1"/>
</dbReference>
<dbReference type="InterPro" id="IPR043128">
    <property type="entry name" value="Rev_trsase/Diguanyl_cyclase"/>
</dbReference>
<evidence type="ECO:0000313" key="3">
    <source>
        <dbReference type="Proteomes" id="UP000002382"/>
    </source>
</evidence>
<organism evidence="2 3">
    <name type="scientific">Kosmotoga olearia (strain ATCC BAA-1733 / DSM 21960 / TBF 19.5.1)</name>
    <dbReference type="NCBI Taxonomy" id="521045"/>
    <lineage>
        <taxon>Bacteria</taxon>
        <taxon>Thermotogati</taxon>
        <taxon>Thermotogota</taxon>
        <taxon>Thermotogae</taxon>
        <taxon>Kosmotogales</taxon>
        <taxon>Kosmotogaceae</taxon>
        <taxon>Kosmotoga</taxon>
    </lineage>
</organism>
<dbReference type="GO" id="GO:0052621">
    <property type="term" value="F:diguanylate cyclase activity"/>
    <property type="evidence" value="ECO:0007669"/>
    <property type="project" value="TreeGrafter"/>
</dbReference>
<dbReference type="Proteomes" id="UP000002382">
    <property type="component" value="Chromosome"/>
</dbReference>
<dbReference type="STRING" id="521045.Kole_2016"/>
<dbReference type="RefSeq" id="WP_015869337.1">
    <property type="nucleotide sequence ID" value="NC_012785.1"/>
</dbReference>
<dbReference type="NCBIfam" id="TIGR00254">
    <property type="entry name" value="GGDEF"/>
    <property type="match status" value="1"/>
</dbReference>
<dbReference type="Pfam" id="PF00990">
    <property type="entry name" value="GGDEF"/>
    <property type="match status" value="1"/>
</dbReference>
<protein>
    <submittedName>
        <fullName evidence="2">Diguanylate cyclase</fullName>
    </submittedName>
</protein>
<proteinExistence type="predicted"/>
<keyword evidence="3" id="KW-1185">Reference proteome</keyword>
<dbReference type="OrthoDB" id="38958at2"/>
<dbReference type="AlphaFoldDB" id="C5CHL8"/>
<dbReference type="InterPro" id="IPR000160">
    <property type="entry name" value="GGDEF_dom"/>
</dbReference>
<dbReference type="Gene3D" id="1.25.40.10">
    <property type="entry name" value="Tetratricopeptide repeat domain"/>
    <property type="match status" value="1"/>
</dbReference>
<accession>C5CHL8</accession>
<dbReference type="PANTHER" id="PTHR45138:SF9">
    <property type="entry name" value="DIGUANYLATE CYCLASE DGCM-RELATED"/>
    <property type="match status" value="1"/>
</dbReference>
<dbReference type="InterPro" id="IPR011990">
    <property type="entry name" value="TPR-like_helical_dom_sf"/>
</dbReference>
<evidence type="ECO:0000259" key="1">
    <source>
        <dbReference type="PROSITE" id="PS50887"/>
    </source>
</evidence>
<reference evidence="2 3" key="2">
    <citation type="journal article" date="2011" name="J. Bacteriol.">
        <title>Genome Sequence of Kosmotoga olearia Strain TBF 19.5.1, a Thermophilic Bacterium with a Wide Growth Temperature Range, Isolated from the Troll B Oil Platform in the North Sea.</title>
        <authorList>
            <person name="Swithers K.S."/>
            <person name="Dipippo J.L."/>
            <person name="Bruce D.C."/>
            <person name="Detter C."/>
            <person name="Tapia R."/>
            <person name="Han S."/>
            <person name="Goodwin L.A."/>
            <person name="Han J."/>
            <person name="Woyke T."/>
            <person name="Pitluck S."/>
            <person name="Pennacchio L."/>
            <person name="Nolan M."/>
            <person name="Mikhailova N."/>
            <person name="Land M.L."/>
            <person name="Nesbo C.L."/>
            <person name="Gogarten J.P."/>
            <person name="Noll K.M."/>
        </authorList>
    </citation>
    <scope>NUCLEOTIDE SEQUENCE [LARGE SCALE GENOMIC DNA]</scope>
    <source>
        <strain evidence="3">ATCC BAA-1733 / DSM 21960 / TBF 19.5.1</strain>
    </source>
</reference>
<dbReference type="InterPro" id="IPR050469">
    <property type="entry name" value="Diguanylate_Cyclase"/>
</dbReference>
<name>C5CHL8_KOSOT</name>
<evidence type="ECO:0000313" key="2">
    <source>
        <dbReference type="EMBL" id="ACR80694.1"/>
    </source>
</evidence>
<dbReference type="Gene3D" id="3.30.70.270">
    <property type="match status" value="1"/>
</dbReference>
<dbReference type="PANTHER" id="PTHR45138">
    <property type="entry name" value="REGULATORY COMPONENTS OF SENSORY TRANSDUCTION SYSTEM"/>
    <property type="match status" value="1"/>
</dbReference>
<dbReference type="SUPFAM" id="SSF55073">
    <property type="entry name" value="Nucleotide cyclase"/>
    <property type="match status" value="1"/>
</dbReference>
<dbReference type="PROSITE" id="PS50887">
    <property type="entry name" value="GGDEF"/>
    <property type="match status" value="1"/>
</dbReference>
<dbReference type="HOGENOM" id="CLU_322056_0_0_0"/>
<dbReference type="GO" id="GO:0043709">
    <property type="term" value="P:cell adhesion involved in single-species biofilm formation"/>
    <property type="evidence" value="ECO:0007669"/>
    <property type="project" value="TreeGrafter"/>
</dbReference>
<feature type="domain" description="GGDEF" evidence="1">
    <location>
        <begin position="768"/>
        <end position="898"/>
    </location>
</feature>
<dbReference type="SMART" id="SM00267">
    <property type="entry name" value="GGDEF"/>
    <property type="match status" value="1"/>
</dbReference>
<gene>
    <name evidence="2" type="ordered locus">Kole_2016</name>
</gene>
<reference evidence="2 3" key="1">
    <citation type="submission" date="2009-06" db="EMBL/GenBank/DDBJ databases">
        <title>Complete sequence of Thermotogales bacterium TBF 19.5.1.</title>
        <authorList>
            <consortium name="US DOE Joint Genome Institute"/>
            <person name="Lucas S."/>
            <person name="Copeland A."/>
            <person name="Lapidus A."/>
            <person name="Glavina del Rio T."/>
            <person name="Tice H."/>
            <person name="Bruce D."/>
            <person name="Goodwin L."/>
            <person name="Pitluck S."/>
            <person name="Chertkov O."/>
            <person name="Brettin T."/>
            <person name="Detter J.C."/>
            <person name="Han C."/>
            <person name="Schmutz J."/>
            <person name="Larimer F."/>
            <person name="Land M."/>
            <person name="Hauser L."/>
            <person name="Kyrpides N."/>
            <person name="Ovchinnikova G."/>
            <person name="Noll K."/>
        </authorList>
    </citation>
    <scope>NUCLEOTIDE SEQUENCE [LARGE SCALE GENOMIC DNA]</scope>
    <source>
        <strain evidence="3">ATCC BAA-1733 / DSM 21960 / TBF 19.5.1</strain>
    </source>
</reference>
<sequence>MNEGIVFSKKVSPLGKKFTKNELLSSCKVLGMNSNEATRGLSIMLREGILETHDGLYSFKDRSFWKKIYNSLNVNQDTHLQLALLRELEEGILFHYKESGLSSDKFIFFLLWKSREDIHRGTNYQRLLLRKNIIKKLSKRKLWALDSIELYLQDRTEKPSPLNQETILKWIDGSYHVNPFDFIRVLQKNYPPDKIKNIIKQKLQSSKHLSDYERMVLKYFILESECEISSDEENLKKLSDFAASLPSTTYGTARLKASAYNRIATYFISKQKFEGFKEYLHKATKIAEKFELNFMLPRLYNNLSIYYDAIAPNFAQEIQEKAMKLAKNNEDLFTSAFIGINLAQSYFFYGKQKEFQEILSELTEITKKIENPEILVRYKHLKMLVAVYNDDYDGFEKLKIEVLEDLKTFSEPMYSSLLSRTMLFEFLIKVIWGDFQNIEKEIESLRKMKKHLNHNELLFLEITQALLEDEKRGYDVFRSKIKEMKLYIEETLQTTAFFVDKENYEDFVKECKERIRIVSKLVSHVSLAQIYYALAIASKRIGKLFLAKQYFKKASIYFTLQGINTKAREIKNKHLHEDVFIDSVLVLEKLFSDTNKKSQIPINQENYHEVLWTLNSFISLMAAFGECNSLEEIMNVFSEFIQNHFPITSVRTKFDWLENMTKEIGSDKIPPMESRYSQYPFYVSYEFDIDFEANARIEIYNPYNKASMKEIEKFNRLMGYLEPLLTLVFRNYMRYTMATKDALTGLYTRWYFESRLEEEFARSKRFGEEFSVIMCDLDNFKVVNDSHGHIVGDEILKKIAKILLKGAREMDIVGRYGGEEFIILLPYAKHRDAVRVAERLKELIEANKESLKDVTASFGVASYPAPHINNAADLLFCADQRCYLAKKLGKNRVVGGSNE</sequence>
<dbReference type="eggNOG" id="COG3706">
    <property type="taxonomic scope" value="Bacteria"/>
</dbReference>
<dbReference type="GO" id="GO:1902201">
    <property type="term" value="P:negative regulation of bacterial-type flagellum-dependent cell motility"/>
    <property type="evidence" value="ECO:0007669"/>
    <property type="project" value="TreeGrafter"/>
</dbReference>